<keyword evidence="1" id="KW-0051">Antiviral defense</keyword>
<dbReference type="InterPro" id="IPR005537">
    <property type="entry name" value="RAMP_III_fam"/>
</dbReference>
<comment type="caution">
    <text evidence="3">The sequence shown here is derived from an EMBL/GenBank/DDBJ whole genome shotgun (WGS) entry which is preliminary data.</text>
</comment>
<sequence length="316" mass="36502">MKEGIVLEQIEIECEFITPAFTYGNNKELEIRATTIKGMMRYWWERTKTNDDVDTVQLFGGKIKNDIKKGKANIVCNDNLKYIKINSDLFNQIKTEKDEENGLNYLFYAPKYLNKNLRHYNIGTTFTVIIKSNNSNDLLNFVDALNRLQILGGIGGRNRRGGGNFIINKVTCDDQMVKPSIMKYDNFITKQSSCENIKNSYISLIKKLEENNIKAFLFTSIKEDDYIQVLKKIGEKYKEARNKYKFHNKGIGSPLIIKPIYKIEEGKAGVLILEEGLNKEKMNNKMKNEKEIINELKAILIKSGEFKKLYGSEKNE</sequence>
<feature type="domain" description="CRISPR type III-associated protein" evidence="2">
    <location>
        <begin position="14"/>
        <end position="165"/>
    </location>
</feature>
<dbReference type="CDD" id="cd09726">
    <property type="entry name" value="RAMP_I_III"/>
    <property type="match status" value="1"/>
</dbReference>
<gene>
    <name evidence="3" type="ORF">EDC19_1110</name>
</gene>
<evidence type="ECO:0000313" key="4">
    <source>
        <dbReference type="Proteomes" id="UP000294545"/>
    </source>
</evidence>
<dbReference type="Pfam" id="PF03787">
    <property type="entry name" value="RAMPs"/>
    <property type="match status" value="1"/>
</dbReference>
<dbReference type="GO" id="GO:0051607">
    <property type="term" value="P:defense response to virus"/>
    <property type="evidence" value="ECO:0007669"/>
    <property type="project" value="UniProtKB-KW"/>
</dbReference>
<dbReference type="Proteomes" id="UP000294545">
    <property type="component" value="Unassembled WGS sequence"/>
</dbReference>
<dbReference type="AlphaFoldDB" id="A0A4R1MZC2"/>
<proteinExistence type="predicted"/>
<organism evidence="3 4">
    <name type="scientific">Natranaerovirga hydrolytica</name>
    <dbReference type="NCBI Taxonomy" id="680378"/>
    <lineage>
        <taxon>Bacteria</taxon>
        <taxon>Bacillati</taxon>
        <taxon>Bacillota</taxon>
        <taxon>Clostridia</taxon>
        <taxon>Lachnospirales</taxon>
        <taxon>Natranaerovirgaceae</taxon>
        <taxon>Natranaerovirga</taxon>
    </lineage>
</organism>
<evidence type="ECO:0000256" key="1">
    <source>
        <dbReference type="ARBA" id="ARBA00023118"/>
    </source>
</evidence>
<dbReference type="EMBL" id="SMGQ01000011">
    <property type="protein sequence ID" value="TCK98677.1"/>
    <property type="molecule type" value="Genomic_DNA"/>
</dbReference>
<name>A0A4R1MZC2_9FIRM</name>
<reference evidence="3 4" key="1">
    <citation type="submission" date="2019-03" db="EMBL/GenBank/DDBJ databases">
        <title>Genomic Encyclopedia of Type Strains, Phase IV (KMG-IV): sequencing the most valuable type-strain genomes for metagenomic binning, comparative biology and taxonomic classification.</title>
        <authorList>
            <person name="Goeker M."/>
        </authorList>
    </citation>
    <scope>NUCLEOTIDE SEQUENCE [LARGE SCALE GENOMIC DNA]</scope>
    <source>
        <strain evidence="3 4">DSM 24176</strain>
    </source>
</reference>
<keyword evidence="4" id="KW-1185">Reference proteome</keyword>
<protein>
    <submittedName>
        <fullName evidence="3">CRISPR-associated protein Cmr1</fullName>
    </submittedName>
</protein>
<evidence type="ECO:0000313" key="3">
    <source>
        <dbReference type="EMBL" id="TCK98677.1"/>
    </source>
</evidence>
<evidence type="ECO:0000259" key="2">
    <source>
        <dbReference type="Pfam" id="PF03787"/>
    </source>
</evidence>
<accession>A0A4R1MZC2</accession>
<dbReference type="OrthoDB" id="190500at2"/>